<feature type="active site" evidence="2 3">
    <location>
        <position position="339"/>
    </location>
</feature>
<evidence type="ECO:0000313" key="6">
    <source>
        <dbReference type="EMBL" id="SFR58637.1"/>
    </source>
</evidence>
<feature type="domain" description="AB hydrolase-1" evidence="5">
    <location>
        <begin position="144"/>
        <end position="243"/>
    </location>
</feature>
<dbReference type="RefSeq" id="WP_177203838.1">
    <property type="nucleotide sequence ID" value="NZ_FOYU01000004.1"/>
</dbReference>
<dbReference type="InterPro" id="IPR008220">
    <property type="entry name" value="HAT_MetX-like"/>
</dbReference>
<dbReference type="Gene3D" id="3.40.50.1820">
    <property type="entry name" value="alpha/beta hydrolase"/>
    <property type="match status" value="1"/>
</dbReference>
<dbReference type="PIRSF" id="PIRSF000443">
    <property type="entry name" value="Homoser_Ac_trans"/>
    <property type="match status" value="1"/>
</dbReference>
<evidence type="ECO:0000256" key="4">
    <source>
        <dbReference type="SAM" id="SignalP"/>
    </source>
</evidence>
<dbReference type="GO" id="GO:0004414">
    <property type="term" value="F:homoserine O-acetyltransferase activity"/>
    <property type="evidence" value="ECO:0007669"/>
    <property type="project" value="TreeGrafter"/>
</dbReference>
<feature type="signal peptide" evidence="4">
    <location>
        <begin position="1"/>
        <end position="22"/>
    </location>
</feature>
<organism evidence="6 7">
    <name type="scientific">Pseudidiomarina maritima</name>
    <dbReference type="NCBI Taxonomy" id="519453"/>
    <lineage>
        <taxon>Bacteria</taxon>
        <taxon>Pseudomonadati</taxon>
        <taxon>Pseudomonadota</taxon>
        <taxon>Gammaproteobacteria</taxon>
        <taxon>Alteromonadales</taxon>
        <taxon>Idiomarinaceae</taxon>
        <taxon>Pseudidiomarina</taxon>
    </lineage>
</organism>
<feature type="active site" description="Nucleophile" evidence="3">
    <location>
        <position position="176"/>
    </location>
</feature>
<dbReference type="PANTHER" id="PTHR32268">
    <property type="entry name" value="HOMOSERINE O-ACETYLTRANSFERASE"/>
    <property type="match status" value="1"/>
</dbReference>
<keyword evidence="2" id="KW-0028">Amino-acid biosynthesis</keyword>
<dbReference type="InterPro" id="IPR029058">
    <property type="entry name" value="AB_hydrolase_fold"/>
</dbReference>
<feature type="active site" evidence="3">
    <location>
        <position position="372"/>
    </location>
</feature>
<comment type="subcellular location">
    <subcellularLocation>
        <location evidence="2">Cytoplasm</location>
    </subcellularLocation>
</comment>
<dbReference type="GO" id="GO:0005737">
    <property type="term" value="C:cytoplasm"/>
    <property type="evidence" value="ECO:0007669"/>
    <property type="project" value="UniProtKB-SubCell"/>
</dbReference>
<dbReference type="EMBL" id="FOYU01000004">
    <property type="protein sequence ID" value="SFR58637.1"/>
    <property type="molecule type" value="Genomic_DNA"/>
</dbReference>
<proteinExistence type="inferred from homology"/>
<dbReference type="Proteomes" id="UP000199424">
    <property type="component" value="Unassembled WGS sequence"/>
</dbReference>
<dbReference type="InterPro" id="IPR000073">
    <property type="entry name" value="AB_hydrolase_1"/>
</dbReference>
<comment type="similarity">
    <text evidence="2">Belongs to the AB hydrolase superfamily. MetX family.</text>
</comment>
<keyword evidence="7" id="KW-1185">Reference proteome</keyword>
<protein>
    <recommendedName>
        <fullName evidence="2">Probable acyltransferase</fullName>
        <ecNumber evidence="2">2.3.1.-</ecNumber>
    </recommendedName>
</protein>
<feature type="chain" id="PRO_5011465140" description="Probable acyltransferase" evidence="4">
    <location>
        <begin position="23"/>
        <end position="392"/>
    </location>
</feature>
<evidence type="ECO:0000313" key="7">
    <source>
        <dbReference type="Proteomes" id="UP000199424"/>
    </source>
</evidence>
<dbReference type="AlphaFoldDB" id="A0A1I6HW37"/>
<gene>
    <name evidence="6" type="ORF">SAMN04488070_2175</name>
</gene>
<dbReference type="Gene3D" id="1.10.1740.110">
    <property type="match status" value="1"/>
</dbReference>
<keyword evidence="1 2" id="KW-0808">Transferase</keyword>
<evidence type="ECO:0000256" key="1">
    <source>
        <dbReference type="ARBA" id="ARBA00022679"/>
    </source>
</evidence>
<dbReference type="HAMAP" id="MF_00296">
    <property type="entry name" value="MetX_acyltransf"/>
    <property type="match status" value="1"/>
</dbReference>
<dbReference type="GO" id="GO:0009092">
    <property type="term" value="P:homoserine metabolic process"/>
    <property type="evidence" value="ECO:0007669"/>
    <property type="project" value="TreeGrafter"/>
</dbReference>
<keyword evidence="2" id="KW-0963">Cytoplasm</keyword>
<accession>A0A1I6HW37</accession>
<keyword evidence="2" id="KW-0012">Acyltransferase</keyword>
<evidence type="ECO:0000256" key="2">
    <source>
        <dbReference type="HAMAP-Rule" id="MF_00296"/>
    </source>
</evidence>
<dbReference type="Pfam" id="PF00561">
    <property type="entry name" value="Abhydrolase_1"/>
    <property type="match status" value="1"/>
</dbReference>
<name>A0A1I6HW37_9GAMM</name>
<reference evidence="7" key="1">
    <citation type="submission" date="2016-10" db="EMBL/GenBank/DDBJ databases">
        <authorList>
            <person name="Varghese N."/>
            <person name="Submissions S."/>
        </authorList>
    </citation>
    <scope>NUCLEOTIDE SEQUENCE [LARGE SCALE GENOMIC DNA]</scope>
    <source>
        <strain evidence="7">CGMCC 1.7285</strain>
    </source>
</reference>
<dbReference type="PANTHER" id="PTHR32268:SF11">
    <property type="entry name" value="HOMOSERINE O-ACETYLTRANSFERASE"/>
    <property type="match status" value="1"/>
</dbReference>
<dbReference type="NCBIfam" id="NF005262">
    <property type="entry name" value="PRK06765.1"/>
    <property type="match status" value="1"/>
</dbReference>
<comment type="caution">
    <text evidence="2">Lacks conserved residue(s) required for the propagation of feature annotation.</text>
</comment>
<keyword evidence="4" id="KW-0732">Signal</keyword>
<dbReference type="EC" id="2.3.1.-" evidence="2"/>
<sequence length="392" mass="42621">MILRLTTLIFIMAVSSVNAVHASELLVEKKSFTTKNFATVSGEVIPEVTIGWEAYGELNEAKDNVILITHFFSGNSHAAGKYTPNDPQSGYWDAIIGPGKAIDTNKYYVLSSDTLVNAFPHLPHVITTGPASINPKTGKPYGLDFPVVTIRDFVNVQHALITSLGINKLHAVVGASMGSLQALEWSVAYPDMVERMVSVIGAGAMDAWTITALEHWARPIKLDPNWNHGNYYDGEAPLQGLASTLTMITQQAMHPVAFNQSSPKQETLPQAALESVTNGLPATDFWFGAAAKNAPLADANHILYLVRANQLFVAGHEQDLATGLSKVKAKTLFLPAKNDLLLQPYLAKQAVEILKEQDKAPQYAEIDGIFGHLDGVYNIQSKATELAEFINQ</sequence>
<evidence type="ECO:0000259" key="5">
    <source>
        <dbReference type="Pfam" id="PF00561"/>
    </source>
</evidence>
<comment type="subunit">
    <text evidence="2">Homodimer.</text>
</comment>
<dbReference type="GO" id="GO:0009086">
    <property type="term" value="P:methionine biosynthetic process"/>
    <property type="evidence" value="ECO:0007669"/>
    <property type="project" value="TreeGrafter"/>
</dbReference>
<evidence type="ECO:0000256" key="3">
    <source>
        <dbReference type="PIRSR" id="PIRSR000443-1"/>
    </source>
</evidence>
<dbReference type="SUPFAM" id="SSF53474">
    <property type="entry name" value="alpha/beta-Hydrolases"/>
    <property type="match status" value="1"/>
</dbReference>